<evidence type="ECO:0000256" key="1">
    <source>
        <dbReference type="SAM" id="Phobius"/>
    </source>
</evidence>
<dbReference type="Pfam" id="PF20152">
    <property type="entry name" value="DUF6534"/>
    <property type="match status" value="1"/>
</dbReference>
<dbReference type="AlphaFoldDB" id="A0AAW0FTM0"/>
<feature type="transmembrane region" description="Helical" evidence="1">
    <location>
        <begin position="92"/>
        <end position="112"/>
    </location>
</feature>
<keyword evidence="1" id="KW-0812">Transmembrane</keyword>
<keyword evidence="1" id="KW-0472">Membrane</keyword>
<keyword evidence="4" id="KW-1185">Reference proteome</keyword>
<evidence type="ECO:0000259" key="2">
    <source>
        <dbReference type="Pfam" id="PF20152"/>
    </source>
</evidence>
<comment type="caution">
    <text evidence="3">The sequence shown here is derived from an EMBL/GenBank/DDBJ whole genome shotgun (WGS) entry which is preliminary data.</text>
</comment>
<proteinExistence type="predicted"/>
<sequence>MANIVTDGIDLTGQFSPIFWGFVVSLVLGGITILQAYIYFYRFNDRLEIRTIAATMLALDVVSSALVAQSIYYYLLPHFGSLEPLSSVTPELSAECLISTIITFISQMYFVYQLYILHHLKRINIMFTILIGVGACLALAGGIACVITMYIFHHGVLSNRNDMFAIFFGIAKAFGAFTDILATVCMTVFLKSSITGVIETKKLLNNLIQFVIQRGALVTLIQTLLLITFFAAPNSLSWFAFHVNVTKLYANTFFAMLNGRDRREKRRMTARNDSYNLHFTTPDHSRGELNSQSSHSVINVTKSVIVADV</sequence>
<gene>
    <name evidence="3" type="ORF">QCA50_013285</name>
</gene>
<name>A0AAW0FTM0_9APHY</name>
<organism evidence="3 4">
    <name type="scientific">Cerrena zonata</name>
    <dbReference type="NCBI Taxonomy" id="2478898"/>
    <lineage>
        <taxon>Eukaryota</taxon>
        <taxon>Fungi</taxon>
        <taxon>Dikarya</taxon>
        <taxon>Basidiomycota</taxon>
        <taxon>Agaricomycotina</taxon>
        <taxon>Agaricomycetes</taxon>
        <taxon>Polyporales</taxon>
        <taxon>Cerrenaceae</taxon>
        <taxon>Cerrena</taxon>
    </lineage>
</organism>
<accession>A0AAW0FTM0</accession>
<dbReference type="Proteomes" id="UP001385951">
    <property type="component" value="Unassembled WGS sequence"/>
</dbReference>
<reference evidence="3 4" key="1">
    <citation type="submission" date="2022-09" db="EMBL/GenBank/DDBJ databases">
        <authorList>
            <person name="Palmer J.M."/>
        </authorList>
    </citation>
    <scope>NUCLEOTIDE SEQUENCE [LARGE SCALE GENOMIC DNA]</scope>
    <source>
        <strain evidence="3 4">DSM 7382</strain>
    </source>
</reference>
<keyword evidence="1" id="KW-1133">Transmembrane helix</keyword>
<protein>
    <recommendedName>
        <fullName evidence="2">DUF6534 domain-containing protein</fullName>
    </recommendedName>
</protein>
<feature type="transmembrane region" description="Helical" evidence="1">
    <location>
        <begin position="164"/>
        <end position="190"/>
    </location>
</feature>
<evidence type="ECO:0000313" key="4">
    <source>
        <dbReference type="Proteomes" id="UP001385951"/>
    </source>
</evidence>
<dbReference type="InterPro" id="IPR045339">
    <property type="entry name" value="DUF6534"/>
</dbReference>
<feature type="transmembrane region" description="Helical" evidence="1">
    <location>
        <begin position="124"/>
        <end position="152"/>
    </location>
</feature>
<evidence type="ECO:0000313" key="3">
    <source>
        <dbReference type="EMBL" id="KAK7683452.1"/>
    </source>
</evidence>
<dbReference type="PANTHER" id="PTHR40465:SF1">
    <property type="entry name" value="DUF6534 DOMAIN-CONTAINING PROTEIN"/>
    <property type="match status" value="1"/>
</dbReference>
<feature type="domain" description="DUF6534" evidence="2">
    <location>
        <begin position="176"/>
        <end position="261"/>
    </location>
</feature>
<dbReference type="EMBL" id="JASBNA010000030">
    <property type="protein sequence ID" value="KAK7683452.1"/>
    <property type="molecule type" value="Genomic_DNA"/>
</dbReference>
<dbReference type="PANTHER" id="PTHR40465">
    <property type="entry name" value="CHROMOSOME 1, WHOLE GENOME SHOTGUN SEQUENCE"/>
    <property type="match status" value="1"/>
</dbReference>
<feature type="transmembrane region" description="Helical" evidence="1">
    <location>
        <begin position="238"/>
        <end position="257"/>
    </location>
</feature>
<feature type="transmembrane region" description="Helical" evidence="1">
    <location>
        <begin position="211"/>
        <end position="232"/>
    </location>
</feature>
<feature type="transmembrane region" description="Helical" evidence="1">
    <location>
        <begin position="52"/>
        <end position="72"/>
    </location>
</feature>
<feature type="transmembrane region" description="Helical" evidence="1">
    <location>
        <begin position="18"/>
        <end position="40"/>
    </location>
</feature>